<keyword evidence="7" id="KW-0234">DNA repair</keyword>
<keyword evidence="6" id="KW-0227">DNA damage</keyword>
<dbReference type="InterPro" id="IPR050326">
    <property type="entry name" value="NAD_dep_DNA_ligaseB"/>
</dbReference>
<keyword evidence="5" id="KW-0235">DNA replication</keyword>
<dbReference type="GO" id="GO:0006281">
    <property type="term" value="P:DNA repair"/>
    <property type="evidence" value="ECO:0007669"/>
    <property type="project" value="UniProtKB-KW"/>
</dbReference>
<evidence type="ECO:0000256" key="5">
    <source>
        <dbReference type="ARBA" id="ARBA00022705"/>
    </source>
</evidence>
<evidence type="ECO:0000259" key="8">
    <source>
        <dbReference type="Pfam" id="PF01068"/>
    </source>
</evidence>
<dbReference type="CDD" id="cd08041">
    <property type="entry name" value="OBF_kDNA_ligase_like"/>
    <property type="match status" value="1"/>
</dbReference>
<dbReference type="GO" id="GO:0006260">
    <property type="term" value="P:DNA replication"/>
    <property type="evidence" value="ECO:0007669"/>
    <property type="project" value="UniProtKB-KW"/>
</dbReference>
<proteinExistence type="inferred from homology"/>
<evidence type="ECO:0000256" key="4">
    <source>
        <dbReference type="ARBA" id="ARBA00022598"/>
    </source>
</evidence>
<sequence length="429" mass="47993">MNQLFETLAANNSRNFKIDFLKQYKDNELFKEVIRLALDPFTQFYIRIIPEYTPSYDEPIATLKQAVDSLSILSSRTLTGNAAIAQLTLTLSSISEEDALVIERIISKDLRCGVNISTVNKVWPNLIPEYPCMLCSAYDEKLVSKIKYPAFAQTKMDGARANAIVKDGIVEFRSRNGKEISLLGNLEQEFIKLAGGTNLVFDGELLVRKDGRILERQTGNGILNKANKGTISDSEASLVEMTVWDVIPYDKFITGKCDVPYKDRFDDLMTMNEFNPSPKINVVMTNIVPNLEVARSFFNLMLEEGQEGIILKDANSIWENKRSKGQVKFKSELDCDMVVTGWVEGTGKNEGLLGALQCESADGVIKVNVGSGFTDEDRKTIEQSIIGKIISVKYNARIKNTNGEESLFLPVYLETRLDKTEADLSEAIK</sequence>
<comment type="similarity">
    <text evidence="2">Belongs to the ATP-dependent DNA ligase family.</text>
</comment>
<dbReference type="SUPFAM" id="SSF56091">
    <property type="entry name" value="DNA ligase/mRNA capping enzyme, catalytic domain"/>
    <property type="match status" value="1"/>
</dbReference>
<evidence type="ECO:0000256" key="1">
    <source>
        <dbReference type="ARBA" id="ARBA00001968"/>
    </source>
</evidence>
<dbReference type="Gene3D" id="3.30.470.30">
    <property type="entry name" value="DNA ligase/mRNA capping enzyme"/>
    <property type="match status" value="1"/>
</dbReference>
<protein>
    <recommendedName>
        <fullName evidence="3">DNA ligase</fullName>
    </recommendedName>
</protein>
<dbReference type="GO" id="GO:0006310">
    <property type="term" value="P:DNA recombination"/>
    <property type="evidence" value="ECO:0007669"/>
    <property type="project" value="InterPro"/>
</dbReference>
<feature type="domain" description="ATP-dependent DNA ligase family profile" evidence="8">
    <location>
        <begin position="133"/>
        <end position="330"/>
    </location>
</feature>
<evidence type="ECO:0000256" key="7">
    <source>
        <dbReference type="ARBA" id="ARBA00023204"/>
    </source>
</evidence>
<keyword evidence="4 10" id="KW-0436">Ligase</keyword>
<dbReference type="EMBL" id="LR796208">
    <property type="protein sequence ID" value="CAB4127272.1"/>
    <property type="molecule type" value="Genomic_DNA"/>
</dbReference>
<dbReference type="SUPFAM" id="SSF50249">
    <property type="entry name" value="Nucleic acid-binding proteins"/>
    <property type="match status" value="1"/>
</dbReference>
<gene>
    <name evidence="10" type="ORF">UFOVP84_104</name>
</gene>
<evidence type="ECO:0000256" key="2">
    <source>
        <dbReference type="ARBA" id="ARBA00007572"/>
    </source>
</evidence>
<dbReference type="PANTHER" id="PTHR47810:SF1">
    <property type="entry name" value="DNA LIGASE B"/>
    <property type="match status" value="1"/>
</dbReference>
<dbReference type="InterPro" id="IPR012310">
    <property type="entry name" value="DNA_ligase_ATP-dep_cent"/>
</dbReference>
<dbReference type="PROSITE" id="PS00333">
    <property type="entry name" value="DNA_LIGASE_A2"/>
    <property type="match status" value="1"/>
</dbReference>
<evidence type="ECO:0000313" key="10">
    <source>
        <dbReference type="EMBL" id="CAB4127272.1"/>
    </source>
</evidence>
<evidence type="ECO:0000256" key="3">
    <source>
        <dbReference type="ARBA" id="ARBA00013308"/>
    </source>
</evidence>
<organism evidence="10">
    <name type="scientific">uncultured Caudovirales phage</name>
    <dbReference type="NCBI Taxonomy" id="2100421"/>
    <lineage>
        <taxon>Viruses</taxon>
        <taxon>Duplodnaviria</taxon>
        <taxon>Heunggongvirae</taxon>
        <taxon>Uroviricota</taxon>
        <taxon>Caudoviricetes</taxon>
        <taxon>Peduoviridae</taxon>
        <taxon>Maltschvirus</taxon>
        <taxon>Maltschvirus maltsch</taxon>
    </lineage>
</organism>
<comment type="cofactor">
    <cofactor evidence="1">
        <name>a divalent metal cation</name>
        <dbReference type="ChEBI" id="CHEBI:60240"/>
    </cofactor>
</comment>
<evidence type="ECO:0000256" key="6">
    <source>
        <dbReference type="ARBA" id="ARBA00022763"/>
    </source>
</evidence>
<feature type="domain" description="DNA ligase OB-like" evidence="9">
    <location>
        <begin position="344"/>
        <end position="397"/>
    </location>
</feature>
<accession>A0A6J5L112</accession>
<dbReference type="InterPro" id="IPR029319">
    <property type="entry name" value="DNA_ligase_OB"/>
</dbReference>
<dbReference type="Pfam" id="PF14743">
    <property type="entry name" value="DNA_ligase_OB_2"/>
    <property type="match status" value="1"/>
</dbReference>
<dbReference type="Pfam" id="PF01068">
    <property type="entry name" value="DNA_ligase_A_M"/>
    <property type="match status" value="1"/>
</dbReference>
<dbReference type="PANTHER" id="PTHR47810">
    <property type="entry name" value="DNA LIGASE"/>
    <property type="match status" value="1"/>
</dbReference>
<dbReference type="InterPro" id="IPR012340">
    <property type="entry name" value="NA-bd_OB-fold"/>
</dbReference>
<dbReference type="GO" id="GO:0005524">
    <property type="term" value="F:ATP binding"/>
    <property type="evidence" value="ECO:0007669"/>
    <property type="project" value="InterPro"/>
</dbReference>
<dbReference type="Gene3D" id="2.40.50.140">
    <property type="entry name" value="Nucleic acid-binding proteins"/>
    <property type="match status" value="1"/>
</dbReference>
<name>A0A6J5L112_9CAUD</name>
<reference evidence="10" key="1">
    <citation type="submission" date="2020-04" db="EMBL/GenBank/DDBJ databases">
        <authorList>
            <person name="Chiriac C."/>
            <person name="Salcher M."/>
            <person name="Ghai R."/>
            <person name="Kavagutti S V."/>
        </authorList>
    </citation>
    <scope>NUCLEOTIDE SEQUENCE</scope>
</reference>
<dbReference type="GO" id="GO:0003910">
    <property type="term" value="F:DNA ligase (ATP) activity"/>
    <property type="evidence" value="ECO:0007669"/>
    <property type="project" value="InterPro"/>
</dbReference>
<dbReference type="InterPro" id="IPR016059">
    <property type="entry name" value="DNA_ligase_ATP-dep_CS"/>
</dbReference>
<evidence type="ECO:0000259" key="9">
    <source>
        <dbReference type="Pfam" id="PF14743"/>
    </source>
</evidence>
<dbReference type="PROSITE" id="PS00697">
    <property type="entry name" value="DNA_LIGASE_A1"/>
    <property type="match status" value="1"/>
</dbReference>